<evidence type="ECO:0000313" key="5">
    <source>
        <dbReference type="EMBL" id="COZ71579.1"/>
    </source>
</evidence>
<proteinExistence type="predicted"/>
<evidence type="ECO:0000313" key="7">
    <source>
        <dbReference type="Proteomes" id="UP000039217"/>
    </source>
</evidence>
<dbReference type="Proteomes" id="UP000046680">
    <property type="component" value="Unassembled WGS sequence"/>
</dbReference>
<evidence type="ECO:0000313" key="4">
    <source>
        <dbReference type="EMBL" id="COV38452.1"/>
    </source>
</evidence>
<evidence type="ECO:0000313" key="8">
    <source>
        <dbReference type="Proteomes" id="UP000044938"/>
    </source>
</evidence>
<dbReference type="Proteomes" id="UP000049023">
    <property type="component" value="Unassembled WGS sequence"/>
</dbReference>
<dbReference type="Proteomes" id="UP000039217">
    <property type="component" value="Unassembled WGS sequence"/>
</dbReference>
<accession>A0A655F9R3</accession>
<dbReference type="Proteomes" id="UP000039021">
    <property type="component" value="Unassembled WGS sequence"/>
</dbReference>
<protein>
    <submittedName>
        <fullName evidence="3">Uncharacterized protein</fullName>
    </submittedName>
</protein>
<dbReference type="AlphaFoldDB" id="A0A655F9R3"/>
<name>A0A655F9R3_MYCTX</name>
<evidence type="ECO:0000313" key="2">
    <source>
        <dbReference type="EMBL" id="CKS04075.1"/>
    </source>
</evidence>
<dbReference type="EMBL" id="CSBK01002324">
    <property type="protein sequence ID" value="COZ71579.1"/>
    <property type="molecule type" value="Genomic_DNA"/>
</dbReference>
<dbReference type="EMBL" id="CSAJ01000005">
    <property type="protein sequence ID" value="COV38452.1"/>
    <property type="molecule type" value="Genomic_DNA"/>
</dbReference>
<evidence type="ECO:0000313" key="9">
    <source>
        <dbReference type="Proteomes" id="UP000046680"/>
    </source>
</evidence>
<gene>
    <name evidence="1" type="ORF">ERS007657_02432</name>
    <name evidence="3" type="ORF">ERS007661_02677</name>
    <name evidence="4" type="ORF">ERS007720_00087</name>
    <name evidence="5" type="ORF">ERS007739_04057</name>
    <name evidence="2" type="ORF">ERS027661_02500</name>
</gene>
<organism evidence="3 7">
    <name type="scientific">Mycobacterium tuberculosis</name>
    <dbReference type="NCBI Taxonomy" id="1773"/>
    <lineage>
        <taxon>Bacteria</taxon>
        <taxon>Bacillati</taxon>
        <taxon>Actinomycetota</taxon>
        <taxon>Actinomycetes</taxon>
        <taxon>Mycobacteriales</taxon>
        <taxon>Mycobacteriaceae</taxon>
        <taxon>Mycobacterium</taxon>
        <taxon>Mycobacterium tuberculosis complex</taxon>
    </lineage>
</organism>
<evidence type="ECO:0000313" key="3">
    <source>
        <dbReference type="EMBL" id="CNV55233.1"/>
    </source>
</evidence>
<evidence type="ECO:0000313" key="1">
    <source>
        <dbReference type="EMBL" id="CFR85857.1"/>
    </source>
</evidence>
<reference evidence="6 7" key="2">
    <citation type="submission" date="2015-03" db="EMBL/GenBank/DDBJ databases">
        <authorList>
            <consortium name="Pathogen Informatics"/>
        </authorList>
    </citation>
    <scope>NUCLEOTIDE SEQUENCE [LARGE SCALE GENOMIC DNA]</scope>
    <source>
        <strain evidence="2 10">Bir 187</strain>
        <strain evidence="1 9">C09601061</strain>
        <strain evidence="3 7">D00501624</strain>
        <strain evidence="4 8">M09401471</strain>
        <strain evidence="6">N09902308</strain>
    </source>
</reference>
<dbReference type="EMBL" id="CQQC01000992">
    <property type="protein sequence ID" value="CNV55233.1"/>
    <property type="molecule type" value="Genomic_DNA"/>
</dbReference>
<dbReference type="Proteomes" id="UP000044938">
    <property type="component" value="Unassembled WGS sequence"/>
</dbReference>
<dbReference type="EMBL" id="CGCX01000934">
    <property type="protein sequence ID" value="CFR85857.1"/>
    <property type="molecule type" value="Genomic_DNA"/>
</dbReference>
<sequence>MFPWSVIPTAGIPSRSTSASMGVIFAAPSSIEYSVWLCRCTKEDPADEPLIGTPVYDRGPTPFGRVAKCVF</sequence>
<reference evidence="5" key="1">
    <citation type="submission" date="2015-03" db="EMBL/GenBank/DDBJ databases">
        <authorList>
            <consortium name="Pathogen Informatics"/>
            <person name="Murphy D."/>
        </authorList>
    </citation>
    <scope>NUCLEOTIDE SEQUENCE</scope>
    <source>
        <strain evidence="5">N09902308</strain>
    </source>
</reference>
<dbReference type="EMBL" id="CNFU01000536">
    <property type="protein sequence ID" value="CKS04075.1"/>
    <property type="molecule type" value="Genomic_DNA"/>
</dbReference>
<evidence type="ECO:0000313" key="10">
    <source>
        <dbReference type="Proteomes" id="UP000049023"/>
    </source>
</evidence>
<evidence type="ECO:0000313" key="6">
    <source>
        <dbReference type="Proteomes" id="UP000039021"/>
    </source>
</evidence>